<feature type="transmembrane region" description="Helical" evidence="17">
    <location>
        <begin position="160"/>
        <end position="178"/>
    </location>
</feature>
<dbReference type="GO" id="GO:0032153">
    <property type="term" value="C:cell division site"/>
    <property type="evidence" value="ECO:0007669"/>
    <property type="project" value="TreeGrafter"/>
</dbReference>
<keyword evidence="5" id="KW-0133">Cell shape</keyword>
<comment type="subcellular location">
    <subcellularLocation>
        <location evidence="1">Membrane</location>
        <topology evidence="1">Multi-pass membrane protein</topology>
    </subcellularLocation>
</comment>
<dbReference type="EC" id="2.4.99.28" evidence="14"/>
<comment type="catalytic activity">
    <reaction evidence="15">
        <text>[GlcNAc-(1-&gt;4)-Mur2Ac(oyl-L-Ala-gamma-D-Glu-L-Lys-D-Ala-D-Ala)](n)-di-trans,octa-cis-undecaprenyl diphosphate + beta-D-GlcNAc-(1-&gt;4)-Mur2Ac(oyl-L-Ala-gamma-D-Glu-L-Lys-D-Ala-D-Ala)-di-trans,octa-cis-undecaprenyl diphosphate = [GlcNAc-(1-&gt;4)-Mur2Ac(oyl-L-Ala-gamma-D-Glu-L-Lys-D-Ala-D-Ala)](n+1)-di-trans,octa-cis-undecaprenyl diphosphate + di-trans,octa-cis-undecaprenyl diphosphate + H(+)</text>
        <dbReference type="Rhea" id="RHEA:23708"/>
        <dbReference type="Rhea" id="RHEA-COMP:9602"/>
        <dbReference type="Rhea" id="RHEA-COMP:9603"/>
        <dbReference type="ChEBI" id="CHEBI:15378"/>
        <dbReference type="ChEBI" id="CHEBI:58405"/>
        <dbReference type="ChEBI" id="CHEBI:60033"/>
        <dbReference type="ChEBI" id="CHEBI:78435"/>
        <dbReference type="EC" id="2.4.99.28"/>
    </reaction>
</comment>
<evidence type="ECO:0000256" key="15">
    <source>
        <dbReference type="ARBA" id="ARBA00049902"/>
    </source>
</evidence>
<comment type="similarity">
    <text evidence="11">Belongs to the SEDS family. FtsW subfamily.</text>
</comment>
<feature type="transmembrane region" description="Helical" evidence="17">
    <location>
        <begin position="132"/>
        <end position="148"/>
    </location>
</feature>
<dbReference type="GO" id="GO:0008955">
    <property type="term" value="F:peptidoglycan glycosyltransferase activity"/>
    <property type="evidence" value="ECO:0007669"/>
    <property type="project" value="UniProtKB-EC"/>
</dbReference>
<dbReference type="GO" id="GO:0005886">
    <property type="term" value="C:plasma membrane"/>
    <property type="evidence" value="ECO:0007669"/>
    <property type="project" value="TreeGrafter"/>
</dbReference>
<dbReference type="GO" id="GO:0008360">
    <property type="term" value="P:regulation of cell shape"/>
    <property type="evidence" value="ECO:0007669"/>
    <property type="project" value="UniProtKB-KW"/>
</dbReference>
<evidence type="ECO:0000256" key="13">
    <source>
        <dbReference type="ARBA" id="ARBA00041418"/>
    </source>
</evidence>
<feature type="transmembrane region" description="Helical" evidence="17">
    <location>
        <begin position="293"/>
        <end position="319"/>
    </location>
</feature>
<feature type="transmembrane region" description="Helical" evidence="17">
    <location>
        <begin position="20"/>
        <end position="40"/>
    </location>
</feature>
<evidence type="ECO:0000256" key="8">
    <source>
        <dbReference type="ARBA" id="ARBA00023136"/>
    </source>
</evidence>
<dbReference type="Pfam" id="PF01098">
    <property type="entry name" value="FTSW_RODA_SPOVE"/>
    <property type="match status" value="1"/>
</dbReference>
<feature type="transmembrane region" description="Helical" evidence="17">
    <location>
        <begin position="184"/>
        <end position="200"/>
    </location>
</feature>
<feature type="transmembrane region" description="Helical" evidence="17">
    <location>
        <begin position="60"/>
        <end position="79"/>
    </location>
</feature>
<dbReference type="PANTHER" id="PTHR30474">
    <property type="entry name" value="CELL CYCLE PROTEIN"/>
    <property type="match status" value="1"/>
</dbReference>
<evidence type="ECO:0000313" key="18">
    <source>
        <dbReference type="EMBL" id="CUQ77017.1"/>
    </source>
</evidence>
<dbReference type="OrthoDB" id="9812661at2"/>
<keyword evidence="8 17" id="KW-0472">Membrane</keyword>
<proteinExistence type="inferred from homology"/>
<evidence type="ECO:0000256" key="16">
    <source>
        <dbReference type="ARBA" id="ARBA00049966"/>
    </source>
</evidence>
<evidence type="ECO:0000256" key="10">
    <source>
        <dbReference type="ARBA" id="ARBA00033270"/>
    </source>
</evidence>
<evidence type="ECO:0000313" key="19">
    <source>
        <dbReference type="Proteomes" id="UP000095621"/>
    </source>
</evidence>
<dbReference type="GO" id="GO:0009252">
    <property type="term" value="P:peptidoglycan biosynthetic process"/>
    <property type="evidence" value="ECO:0007669"/>
    <property type="project" value="UniProtKB-KW"/>
</dbReference>
<evidence type="ECO:0000256" key="11">
    <source>
        <dbReference type="ARBA" id="ARBA00038053"/>
    </source>
</evidence>
<keyword evidence="18" id="KW-0131">Cell cycle</keyword>
<dbReference type="Proteomes" id="UP000095621">
    <property type="component" value="Unassembled WGS sequence"/>
</dbReference>
<evidence type="ECO:0000256" key="5">
    <source>
        <dbReference type="ARBA" id="ARBA00022960"/>
    </source>
</evidence>
<gene>
    <name evidence="18" type="primary">ftsW_3</name>
    <name evidence="18" type="ORF">ERS852490_01352</name>
</gene>
<organism evidence="18 19">
    <name type="scientific">Lachnospira eligens</name>
    <dbReference type="NCBI Taxonomy" id="39485"/>
    <lineage>
        <taxon>Bacteria</taxon>
        <taxon>Bacillati</taxon>
        <taxon>Bacillota</taxon>
        <taxon>Clostridia</taxon>
        <taxon>Lachnospirales</taxon>
        <taxon>Lachnospiraceae</taxon>
        <taxon>Lachnospira</taxon>
    </lineage>
</organism>
<evidence type="ECO:0000256" key="2">
    <source>
        <dbReference type="ARBA" id="ARBA00022676"/>
    </source>
</evidence>
<name>A0A174YTZ7_9FIRM</name>
<evidence type="ECO:0000256" key="14">
    <source>
        <dbReference type="ARBA" id="ARBA00044770"/>
    </source>
</evidence>
<dbReference type="AlphaFoldDB" id="A0A174YTZ7"/>
<evidence type="ECO:0000256" key="4">
    <source>
        <dbReference type="ARBA" id="ARBA00022692"/>
    </source>
</evidence>
<accession>A0A174YTZ7</accession>
<sequence length="397" mass="43964">MPGNNRNRRNNRNRKKRKQYGFYFDYTLLFVLVFIVGFGLTMIYSTSSYTAQIEEGDPEFYFRKQLIFTIIGFALMIVETKILDYHYFKKLAVVIYIGGLLCMFLLKTPLGITRNGATRWIKIPGLGQFQPAELVKIGTIAMTALLIVKAGQNIKKFRTVIVICIIAGFAPALLVYVLSSNMSSALIVALISVVMTFVAYPGYKIYVALTGLAAVAFGAFYSWIKKMAASGNMTGKFRLNRILVWLNPEKYIDDKGYQTVQALYAIGSGGLFGKGLGKSLQKLGYIPESQNDMIFSVICEELGLFGAFCLIALFIVMLWRINHIAQNAPDLFGSMLATGVFAHIAIQVILNIAVVTNTIPNTGVSLPFISYGGTAAVFLLLELGVVFNISSQIKLER</sequence>
<evidence type="ECO:0000256" key="1">
    <source>
        <dbReference type="ARBA" id="ARBA00004141"/>
    </source>
</evidence>
<feature type="transmembrane region" description="Helical" evidence="17">
    <location>
        <begin position="331"/>
        <end position="356"/>
    </location>
</feature>
<dbReference type="PANTHER" id="PTHR30474:SF2">
    <property type="entry name" value="PEPTIDOGLYCAN GLYCOSYLTRANSFERASE FTSW-RELATED"/>
    <property type="match status" value="1"/>
</dbReference>
<keyword evidence="2" id="KW-0328">Glycosyltransferase</keyword>
<dbReference type="InterPro" id="IPR001182">
    <property type="entry name" value="FtsW/RodA"/>
</dbReference>
<reference evidence="18 19" key="1">
    <citation type="submission" date="2015-09" db="EMBL/GenBank/DDBJ databases">
        <authorList>
            <consortium name="Pathogen Informatics"/>
        </authorList>
    </citation>
    <scope>NUCLEOTIDE SEQUENCE [LARGE SCALE GENOMIC DNA]</scope>
    <source>
        <strain evidence="18 19">2789STDY5834875</strain>
    </source>
</reference>
<evidence type="ECO:0000256" key="6">
    <source>
        <dbReference type="ARBA" id="ARBA00022984"/>
    </source>
</evidence>
<feature type="transmembrane region" description="Helical" evidence="17">
    <location>
        <begin position="91"/>
        <end position="112"/>
    </location>
</feature>
<dbReference type="RefSeq" id="WP_055215476.1">
    <property type="nucleotide sequence ID" value="NZ_CZBU01000003.1"/>
</dbReference>
<keyword evidence="6" id="KW-0573">Peptidoglycan synthesis</keyword>
<evidence type="ECO:0000256" key="17">
    <source>
        <dbReference type="SAM" id="Phobius"/>
    </source>
</evidence>
<feature type="transmembrane region" description="Helical" evidence="17">
    <location>
        <begin position="368"/>
        <end position="389"/>
    </location>
</feature>
<keyword evidence="7 17" id="KW-1133">Transmembrane helix</keyword>
<dbReference type="GO" id="GO:0051301">
    <property type="term" value="P:cell division"/>
    <property type="evidence" value="ECO:0007669"/>
    <property type="project" value="UniProtKB-KW"/>
</dbReference>
<dbReference type="EMBL" id="CZBU01000003">
    <property type="protein sequence ID" value="CUQ77017.1"/>
    <property type="molecule type" value="Genomic_DNA"/>
</dbReference>
<keyword evidence="4 17" id="KW-0812">Transmembrane</keyword>
<evidence type="ECO:0000256" key="9">
    <source>
        <dbReference type="ARBA" id="ARBA00032370"/>
    </source>
</evidence>
<evidence type="ECO:0000256" key="3">
    <source>
        <dbReference type="ARBA" id="ARBA00022679"/>
    </source>
</evidence>
<keyword evidence="18" id="KW-0132">Cell division</keyword>
<protein>
    <recommendedName>
        <fullName evidence="12">Probable peptidoglycan glycosyltransferase FtsW</fullName>
        <ecNumber evidence="14">2.4.99.28</ecNumber>
    </recommendedName>
    <alternativeName>
        <fullName evidence="13">Cell division protein FtsW</fullName>
    </alternativeName>
    <alternativeName>
        <fullName evidence="10">Cell wall polymerase</fullName>
    </alternativeName>
    <alternativeName>
        <fullName evidence="9">Peptidoglycan polymerase</fullName>
    </alternativeName>
</protein>
<comment type="function">
    <text evidence="16">Peptidoglycan polymerase that is essential for cell division.</text>
</comment>
<feature type="transmembrane region" description="Helical" evidence="17">
    <location>
        <begin position="205"/>
        <end position="224"/>
    </location>
</feature>
<dbReference type="GO" id="GO:0015648">
    <property type="term" value="F:lipid-linked peptidoglycan transporter activity"/>
    <property type="evidence" value="ECO:0007669"/>
    <property type="project" value="TreeGrafter"/>
</dbReference>
<evidence type="ECO:0000256" key="12">
    <source>
        <dbReference type="ARBA" id="ARBA00041185"/>
    </source>
</evidence>
<keyword evidence="3" id="KW-0808">Transferase</keyword>
<evidence type="ECO:0000256" key="7">
    <source>
        <dbReference type="ARBA" id="ARBA00022989"/>
    </source>
</evidence>